<dbReference type="AlphaFoldDB" id="A0A0B8T2C7"/>
<protein>
    <submittedName>
        <fullName evidence="1">Uncharacterized protein</fullName>
    </submittedName>
</protein>
<dbReference type="Proteomes" id="UP000031802">
    <property type="component" value="Unassembled WGS sequence"/>
</dbReference>
<sequence>MHSAYLLSNKLNKMYKLLQTDKSFKYTLLRILLAISSGFIGC</sequence>
<accession>A0A0B8T2C7</accession>
<evidence type="ECO:0000313" key="2">
    <source>
        <dbReference type="Proteomes" id="UP000031802"/>
    </source>
</evidence>
<reference evidence="2" key="1">
    <citation type="submission" date="2014-04" db="EMBL/GenBank/DDBJ databases">
        <title>Whole-Genome optical mapping and complete genome sequence of Sphingobacterium deserti sp. nov., a new spaces isolated from desert in the west of China.</title>
        <authorList>
            <person name="Teng C."/>
            <person name="Zhou Z."/>
            <person name="Li X."/>
            <person name="Chen M."/>
            <person name="Lin M."/>
            <person name="Wang L."/>
            <person name="Su S."/>
            <person name="Zhang C."/>
            <person name="Zhang W."/>
        </authorList>
    </citation>
    <scope>NUCLEOTIDE SEQUENCE [LARGE SCALE GENOMIC DNA]</scope>
    <source>
        <strain evidence="2">ACCC05744</strain>
    </source>
</reference>
<comment type="caution">
    <text evidence="1">The sequence shown here is derived from an EMBL/GenBank/DDBJ whole genome shotgun (WGS) entry which is preliminary data.</text>
</comment>
<organism evidence="1 2">
    <name type="scientific">Sphingobacterium deserti</name>
    <dbReference type="NCBI Taxonomy" id="1229276"/>
    <lineage>
        <taxon>Bacteria</taxon>
        <taxon>Pseudomonadati</taxon>
        <taxon>Bacteroidota</taxon>
        <taxon>Sphingobacteriia</taxon>
        <taxon>Sphingobacteriales</taxon>
        <taxon>Sphingobacteriaceae</taxon>
        <taxon>Sphingobacterium</taxon>
    </lineage>
</organism>
<evidence type="ECO:0000313" key="1">
    <source>
        <dbReference type="EMBL" id="KGE15031.1"/>
    </source>
</evidence>
<proteinExistence type="predicted"/>
<reference evidence="1 2" key="2">
    <citation type="journal article" date="2015" name="PLoS ONE">
        <title>Whole-Genome Optical Mapping and Finished Genome Sequence of Sphingobacterium deserti sp. nov., a New Species Isolated from the Western Desert of China.</title>
        <authorList>
            <person name="Teng C."/>
            <person name="Zhou Z."/>
            <person name="Molnar I."/>
            <person name="Li X."/>
            <person name="Tang R."/>
            <person name="Chen M."/>
            <person name="Wang L."/>
            <person name="Su S."/>
            <person name="Zhang W."/>
            <person name="Lin M."/>
        </authorList>
    </citation>
    <scope>NUCLEOTIDE SEQUENCE [LARGE SCALE GENOMIC DNA]</scope>
    <source>
        <strain evidence="2">ACCC05744</strain>
    </source>
</reference>
<dbReference type="STRING" id="1229276.DI53_1258"/>
<dbReference type="EMBL" id="JJMU01000021">
    <property type="protein sequence ID" value="KGE15031.1"/>
    <property type="molecule type" value="Genomic_DNA"/>
</dbReference>
<keyword evidence="2" id="KW-1185">Reference proteome</keyword>
<gene>
    <name evidence="1" type="ORF">DI53_1258</name>
</gene>
<name>A0A0B8T2C7_9SPHI</name>